<dbReference type="PROSITE" id="PS50929">
    <property type="entry name" value="ABC_TM1F"/>
    <property type="match status" value="1"/>
</dbReference>
<evidence type="ECO:0000256" key="7">
    <source>
        <dbReference type="SAM" id="MobiDB-lite"/>
    </source>
</evidence>
<dbReference type="RefSeq" id="WP_251487549.1">
    <property type="nucleotide sequence ID" value="NZ_CAJSLV010000046.1"/>
</dbReference>
<dbReference type="EMBL" id="CAJSLV010000046">
    <property type="protein sequence ID" value="CAG6392703.1"/>
    <property type="molecule type" value="Genomic_DNA"/>
</dbReference>
<dbReference type="InterPro" id="IPR011527">
    <property type="entry name" value="ABC1_TM_dom"/>
</dbReference>
<dbReference type="CDD" id="cd03228">
    <property type="entry name" value="ABCC_MRP_Like"/>
    <property type="match status" value="1"/>
</dbReference>
<feature type="transmembrane region" description="Helical" evidence="8">
    <location>
        <begin position="12"/>
        <end position="42"/>
    </location>
</feature>
<feature type="transmembrane region" description="Helical" evidence="8">
    <location>
        <begin position="133"/>
        <end position="155"/>
    </location>
</feature>
<evidence type="ECO:0000313" key="12">
    <source>
        <dbReference type="Proteomes" id="UP001152519"/>
    </source>
</evidence>
<feature type="domain" description="ABC transmembrane type-1" evidence="10">
    <location>
        <begin position="15"/>
        <end position="295"/>
    </location>
</feature>
<name>A0A9W4DN74_9ACTN</name>
<gene>
    <name evidence="11" type="primary">ramB</name>
    <name evidence="11" type="ORF">SCOCK_180080</name>
</gene>
<dbReference type="SMART" id="SM00382">
    <property type="entry name" value="AAA"/>
    <property type="match status" value="1"/>
</dbReference>
<keyword evidence="12" id="KW-1185">Reference proteome</keyword>
<feature type="transmembrane region" description="Helical" evidence="8">
    <location>
        <begin position="246"/>
        <end position="268"/>
    </location>
</feature>
<feature type="region of interest" description="Disordered" evidence="7">
    <location>
        <begin position="314"/>
        <end position="337"/>
    </location>
</feature>
<evidence type="ECO:0000259" key="10">
    <source>
        <dbReference type="PROSITE" id="PS50929"/>
    </source>
</evidence>
<feature type="domain" description="ABC transporter" evidence="9">
    <location>
        <begin position="384"/>
        <end position="602"/>
    </location>
</feature>
<comment type="subcellular location">
    <subcellularLocation>
        <location evidence="1">Cell membrane</location>
        <topology evidence="1">Multi-pass membrane protein</topology>
    </subcellularLocation>
</comment>
<dbReference type="AlphaFoldDB" id="A0A9W4DN74"/>
<dbReference type="PANTHER" id="PTHR24221">
    <property type="entry name" value="ATP-BINDING CASSETTE SUB-FAMILY B"/>
    <property type="match status" value="1"/>
</dbReference>
<dbReference type="Proteomes" id="UP001152519">
    <property type="component" value="Unassembled WGS sequence"/>
</dbReference>
<comment type="caution">
    <text evidence="11">The sequence shown here is derived from an EMBL/GenBank/DDBJ whole genome shotgun (WGS) entry which is preliminary data.</text>
</comment>
<dbReference type="GO" id="GO:0140359">
    <property type="term" value="F:ABC-type transporter activity"/>
    <property type="evidence" value="ECO:0007669"/>
    <property type="project" value="InterPro"/>
</dbReference>
<dbReference type="InterPro" id="IPR027417">
    <property type="entry name" value="P-loop_NTPase"/>
</dbReference>
<dbReference type="Pfam" id="PF00005">
    <property type="entry name" value="ABC_tran"/>
    <property type="match status" value="1"/>
</dbReference>
<evidence type="ECO:0000256" key="3">
    <source>
        <dbReference type="ARBA" id="ARBA00022741"/>
    </source>
</evidence>
<dbReference type="PROSITE" id="PS50893">
    <property type="entry name" value="ABC_TRANSPORTER_2"/>
    <property type="match status" value="1"/>
</dbReference>
<protein>
    <submittedName>
        <fullName evidence="11">ABC transporter ATP-binding protein RamB</fullName>
    </submittedName>
</protein>
<dbReference type="Gene3D" id="1.20.1560.10">
    <property type="entry name" value="ABC transporter type 1, transmembrane domain"/>
    <property type="match status" value="1"/>
</dbReference>
<sequence length="609" mass="61680">MRELRIRDCVRGRGAVVAVLLGWSVLEAGQTFLFGFALAHALDQGFLRGRQGTGLWWLALAAAAVPVGAYGTARVFRGIADLVEPLRDRLVRRVVRGGLAGAVRAAARGGGQPADSAVVSRLTHQVEIARDSLGGIVMVLRSFAFTAAGVVAGMITLAPVLLLVVLPPLAVGTALFALALRPLARRQRRFLAADEAVAEECGALAGGLRDITACGAQQPMAERADTRIAAALRASRALATWGVARTGALAVAGQLPIVLLLVATPWLLSSHRITPGALLGAFAYLTQSLQPALQALLHTLATSGTRLTVVLTHLTSTPPPPPESTVPEPAGPPAAVGSGPARGFLAASVPLPGGGAPGEPAGPPLPDGVRGGRSTAPAPKGVVLDLRGVTFAYGVGAEPVVRELDLAVGGGEHLAVVGPSGVGKSTLAGLIAGLLVPSAGVVRRAGAVALVPQEAYVFRGTVGENIGYLRAHTTPALVTAAAAAVGAAGLVDALGGPDAQVDPAALSTGERQLLALARTYLAPAGVVVLDEATCHLDPAAEAFAERAFADRPATTLVVIAHRISSARRADRTLVLDGADTTCGPHADLLAGSPLYRDLAAAWAAATTGP</sequence>
<dbReference type="GO" id="GO:0005524">
    <property type="term" value="F:ATP binding"/>
    <property type="evidence" value="ECO:0007669"/>
    <property type="project" value="UniProtKB-KW"/>
</dbReference>
<evidence type="ECO:0000256" key="4">
    <source>
        <dbReference type="ARBA" id="ARBA00022840"/>
    </source>
</evidence>
<evidence type="ECO:0000256" key="6">
    <source>
        <dbReference type="ARBA" id="ARBA00023136"/>
    </source>
</evidence>
<evidence type="ECO:0000256" key="2">
    <source>
        <dbReference type="ARBA" id="ARBA00022692"/>
    </source>
</evidence>
<evidence type="ECO:0000259" key="9">
    <source>
        <dbReference type="PROSITE" id="PS50893"/>
    </source>
</evidence>
<keyword evidence="4 11" id="KW-0067">ATP-binding</keyword>
<dbReference type="SUPFAM" id="SSF52540">
    <property type="entry name" value="P-loop containing nucleoside triphosphate hydrolases"/>
    <property type="match status" value="1"/>
</dbReference>
<organism evidence="11 12">
    <name type="scientific">Actinacidiphila cocklensis</name>
    <dbReference type="NCBI Taxonomy" id="887465"/>
    <lineage>
        <taxon>Bacteria</taxon>
        <taxon>Bacillati</taxon>
        <taxon>Actinomycetota</taxon>
        <taxon>Actinomycetes</taxon>
        <taxon>Kitasatosporales</taxon>
        <taxon>Streptomycetaceae</taxon>
        <taxon>Actinacidiphila</taxon>
    </lineage>
</organism>
<evidence type="ECO:0000256" key="5">
    <source>
        <dbReference type="ARBA" id="ARBA00022989"/>
    </source>
</evidence>
<proteinExistence type="predicted"/>
<dbReference type="GO" id="GO:0005886">
    <property type="term" value="C:plasma membrane"/>
    <property type="evidence" value="ECO:0007669"/>
    <property type="project" value="UniProtKB-SubCell"/>
</dbReference>
<dbReference type="PANTHER" id="PTHR24221:SF654">
    <property type="entry name" value="ATP-BINDING CASSETTE SUB-FAMILY B MEMBER 6"/>
    <property type="match status" value="1"/>
</dbReference>
<dbReference type="GO" id="GO:0016887">
    <property type="term" value="F:ATP hydrolysis activity"/>
    <property type="evidence" value="ECO:0007669"/>
    <property type="project" value="InterPro"/>
</dbReference>
<keyword evidence="2 8" id="KW-0812">Transmembrane</keyword>
<keyword evidence="6 8" id="KW-0472">Membrane</keyword>
<dbReference type="GO" id="GO:0034040">
    <property type="term" value="F:ATPase-coupled lipid transmembrane transporter activity"/>
    <property type="evidence" value="ECO:0007669"/>
    <property type="project" value="TreeGrafter"/>
</dbReference>
<dbReference type="SUPFAM" id="SSF90123">
    <property type="entry name" value="ABC transporter transmembrane region"/>
    <property type="match status" value="1"/>
</dbReference>
<dbReference type="InterPro" id="IPR036640">
    <property type="entry name" value="ABC1_TM_sf"/>
</dbReference>
<feature type="transmembrane region" description="Helical" evidence="8">
    <location>
        <begin position="161"/>
        <end position="180"/>
    </location>
</feature>
<dbReference type="InterPro" id="IPR003439">
    <property type="entry name" value="ABC_transporter-like_ATP-bd"/>
</dbReference>
<accession>A0A9W4DN74</accession>
<keyword evidence="5 8" id="KW-1133">Transmembrane helix</keyword>
<dbReference type="Gene3D" id="3.40.50.300">
    <property type="entry name" value="P-loop containing nucleotide triphosphate hydrolases"/>
    <property type="match status" value="1"/>
</dbReference>
<dbReference type="InterPro" id="IPR039421">
    <property type="entry name" value="Type_1_exporter"/>
</dbReference>
<reference evidence="11" key="1">
    <citation type="submission" date="2021-05" db="EMBL/GenBank/DDBJ databases">
        <authorList>
            <person name="Arsene-Ploetze F."/>
        </authorList>
    </citation>
    <scope>NUCLEOTIDE SEQUENCE</scope>
    <source>
        <strain evidence="11">DSM 42138</strain>
    </source>
</reference>
<feature type="compositionally biased region" description="Pro residues" evidence="7">
    <location>
        <begin position="317"/>
        <end position="332"/>
    </location>
</feature>
<evidence type="ECO:0000313" key="11">
    <source>
        <dbReference type="EMBL" id="CAG6392703.1"/>
    </source>
</evidence>
<keyword evidence="3" id="KW-0547">Nucleotide-binding</keyword>
<feature type="transmembrane region" description="Helical" evidence="8">
    <location>
        <begin position="54"/>
        <end position="73"/>
    </location>
</feature>
<evidence type="ECO:0000256" key="8">
    <source>
        <dbReference type="SAM" id="Phobius"/>
    </source>
</evidence>
<evidence type="ECO:0000256" key="1">
    <source>
        <dbReference type="ARBA" id="ARBA00004651"/>
    </source>
</evidence>
<dbReference type="InterPro" id="IPR003593">
    <property type="entry name" value="AAA+_ATPase"/>
</dbReference>